<sequence>MAPESASVLTLAPTPAPANSIRPTASPPNNSFAKQSPPSTVRSPPATVPARSPQHQAQLAGPSHSTASENHREPSPPPKLPEVVPSTSASSVPSPPSKALSPKNSFTAASQTQAPAQLALLLSSTLNEVDVLRRELAEEKKRSTRVERILTTLQASSDSQDTKRDELPESAVKAILEAEARAERAERARDDALHALSSLSSHFAELDRYESTCSMRAADARNAFTRLLSAIISNSQTSPTPSNASPSFSFSLPPIPAPFPPFPQSASIPGPLPPIASAHTRYSRAHPPQQQPQQQISYGGSYTPQSAYPPNPIPTSNNGNGHVRQNSSSAAFSALPLPPPPTAAGLGTTATIMNHPTVPAKRVHRSRSTRAEDEMVWDESKRRRVGSWGMDVDEIGVPLSAVQQESTSFGQLSHQQTQQAPLSAHPTHIQPRVYERERGPQTPSYPYPPMASVSMSSRSRGESERDREPMNGLGRVDARELVRDAKERERRGRSYARPSSSINHAYSVEPQLQGQQQIYNRTSEARRGRRSVSRDSQGSEDIEELLLETATDRERERNRDRGRPSPNEGVGPHREPPILGQYQTHVFTPPVTAGIPTSGVSNSSGVPPNDAVYAGPPSAGSGTGPKRTSSTINGMNGLGYNGVGGSVNGAPVNGSGANGNGMVNGNANNAGNGLTPAAGGGGKVGSSTVPATQLVTLGPGGVVVSGGGTTSSSASVIPGGGFPPQNTAGQRICRQCGVPGRYKDGKCVEKWGPGPEGPGTVCDRCRKKMKRVERRGTLDSAAANAHLLAHRQNQLHATASLPIASSAAAHHNQSRSRVAARTETLILDQQHGHDQSQSQGYRQLSQTQTQILSPNHRPSSYSRERDARSSGSHSPIGNPLGHSASAPNIPITSTSRHPVHPQSQYSHNGQSQGSSQRRPPTPPYINSISTHEQYDELEGDRDELDDEHDHRRRLRGSDGDGEDLDIEAELERAVGDLLQSNSEKLLRLRLITTVVPKSIPTQHIVRPRGTNSNGKRTPVNTQVGENGIVDRGEATYNPLNLITGSTASKYPHSHARRRDDAQHDELADDHELERDQDIPRSAAAQYARSLGHQQQHFGRPVQNHGHNGGDYDMDADVDADGSGSGDADADADPDADIMDAVDATMKVED</sequence>
<feature type="compositionally biased region" description="Polar residues" evidence="2">
    <location>
        <begin position="53"/>
        <end position="68"/>
    </location>
</feature>
<feature type="compositionally biased region" description="Polar residues" evidence="2">
    <location>
        <begin position="890"/>
        <end position="931"/>
    </location>
</feature>
<evidence type="ECO:0000313" key="3">
    <source>
        <dbReference type="EMBL" id="PAV20647.1"/>
    </source>
</evidence>
<reference evidence="3 4" key="1">
    <citation type="journal article" date="2017" name="Mol. Ecol.">
        <title>Comparative and population genomic landscape of Phellinus noxius: A hypervariable fungus causing root rot in trees.</title>
        <authorList>
            <person name="Chung C.L."/>
            <person name="Lee T.J."/>
            <person name="Akiba M."/>
            <person name="Lee H.H."/>
            <person name="Kuo T.H."/>
            <person name="Liu D."/>
            <person name="Ke H.M."/>
            <person name="Yokoi T."/>
            <person name="Roa M.B."/>
            <person name="Lu M.J."/>
            <person name="Chang Y.Y."/>
            <person name="Ann P.J."/>
            <person name="Tsai J.N."/>
            <person name="Chen C.Y."/>
            <person name="Tzean S.S."/>
            <person name="Ota Y."/>
            <person name="Hattori T."/>
            <person name="Sahashi N."/>
            <person name="Liou R.F."/>
            <person name="Kikuchi T."/>
            <person name="Tsai I.J."/>
        </authorList>
    </citation>
    <scope>NUCLEOTIDE SEQUENCE [LARGE SCALE GENOMIC DNA]</scope>
    <source>
        <strain evidence="3 4">FFPRI411160</strain>
    </source>
</reference>
<comment type="caution">
    <text evidence="3">The sequence shown here is derived from an EMBL/GenBank/DDBJ whole genome shotgun (WGS) entry which is preliminary data.</text>
</comment>
<protein>
    <submittedName>
        <fullName evidence="3">Uncharacterized protein</fullName>
    </submittedName>
</protein>
<feature type="compositionally biased region" description="Basic and acidic residues" evidence="2">
    <location>
        <begin position="476"/>
        <end position="492"/>
    </location>
</feature>
<feature type="region of interest" description="Disordered" evidence="2">
    <location>
        <begin position="1"/>
        <end position="112"/>
    </location>
</feature>
<feature type="coiled-coil region" evidence="1">
    <location>
        <begin position="122"/>
        <end position="149"/>
    </location>
</feature>
<organism evidence="3 4">
    <name type="scientific">Pyrrhoderma noxium</name>
    <dbReference type="NCBI Taxonomy" id="2282107"/>
    <lineage>
        <taxon>Eukaryota</taxon>
        <taxon>Fungi</taxon>
        <taxon>Dikarya</taxon>
        <taxon>Basidiomycota</taxon>
        <taxon>Agaricomycotina</taxon>
        <taxon>Agaricomycetes</taxon>
        <taxon>Hymenochaetales</taxon>
        <taxon>Hymenochaetaceae</taxon>
        <taxon>Pyrrhoderma</taxon>
    </lineage>
</organism>
<dbReference type="STRING" id="2282107.A0A286UM13"/>
<keyword evidence="4" id="KW-1185">Reference proteome</keyword>
<gene>
    <name evidence="3" type="ORF">PNOK_0327400</name>
</gene>
<feature type="region of interest" description="Disordered" evidence="2">
    <location>
        <begin position="1084"/>
        <end position="1149"/>
    </location>
</feature>
<feature type="region of interest" description="Disordered" evidence="2">
    <location>
        <begin position="1042"/>
        <end position="1063"/>
    </location>
</feature>
<keyword evidence="1" id="KW-0175">Coiled coil</keyword>
<feature type="compositionally biased region" description="Polar residues" evidence="2">
    <location>
        <begin position="841"/>
        <end position="861"/>
    </location>
</feature>
<feature type="compositionally biased region" description="Acidic residues" evidence="2">
    <location>
        <begin position="1127"/>
        <end position="1139"/>
    </location>
</feature>
<evidence type="ECO:0000256" key="1">
    <source>
        <dbReference type="SAM" id="Coils"/>
    </source>
</evidence>
<proteinExistence type="predicted"/>
<evidence type="ECO:0000256" key="2">
    <source>
        <dbReference type="SAM" id="MobiDB-lite"/>
    </source>
</evidence>
<feature type="compositionally biased region" description="Polar residues" evidence="2">
    <location>
        <begin position="296"/>
        <end position="306"/>
    </location>
</feature>
<dbReference type="OrthoDB" id="2162994at2759"/>
<dbReference type="Proteomes" id="UP000217199">
    <property type="component" value="Unassembled WGS sequence"/>
</dbReference>
<accession>A0A286UM13</accession>
<feature type="compositionally biased region" description="Basic and acidic residues" evidence="2">
    <location>
        <begin position="550"/>
        <end position="563"/>
    </location>
</feature>
<feature type="region of interest" description="Disordered" evidence="2">
    <location>
        <begin position="273"/>
        <end position="321"/>
    </location>
</feature>
<feature type="compositionally biased region" description="Acidic residues" evidence="2">
    <location>
        <begin position="935"/>
        <end position="946"/>
    </location>
</feature>
<feature type="compositionally biased region" description="Basic and acidic residues" evidence="2">
    <location>
        <begin position="459"/>
        <end position="469"/>
    </location>
</feature>
<feature type="region of interest" description="Disordered" evidence="2">
    <location>
        <begin position="1002"/>
        <end position="1023"/>
    </location>
</feature>
<feature type="compositionally biased region" description="Polar residues" evidence="2">
    <location>
        <begin position="497"/>
        <end position="522"/>
    </location>
</feature>
<feature type="compositionally biased region" description="Polar residues" evidence="2">
    <location>
        <begin position="406"/>
        <end position="421"/>
    </location>
</feature>
<feature type="compositionally biased region" description="Polar residues" evidence="2">
    <location>
        <begin position="1009"/>
        <end position="1023"/>
    </location>
</feature>
<feature type="compositionally biased region" description="Polar residues" evidence="2">
    <location>
        <begin position="21"/>
        <end position="42"/>
    </location>
</feature>
<dbReference type="EMBL" id="NBII01000003">
    <property type="protein sequence ID" value="PAV20647.1"/>
    <property type="molecule type" value="Genomic_DNA"/>
</dbReference>
<name>A0A286UM13_9AGAM</name>
<evidence type="ECO:0000313" key="4">
    <source>
        <dbReference type="Proteomes" id="UP000217199"/>
    </source>
</evidence>
<dbReference type="AlphaFoldDB" id="A0A286UM13"/>
<feature type="compositionally biased region" description="Low complexity" evidence="2">
    <location>
        <begin position="81"/>
        <end position="112"/>
    </location>
</feature>
<dbReference type="InParanoid" id="A0A286UM13"/>
<feature type="region of interest" description="Disordered" evidence="2">
    <location>
        <begin position="830"/>
        <end position="962"/>
    </location>
</feature>
<feature type="region of interest" description="Disordered" evidence="2">
    <location>
        <begin position="406"/>
        <end position="578"/>
    </location>
</feature>